<dbReference type="Pfam" id="PF02518">
    <property type="entry name" value="HATPase_c"/>
    <property type="match status" value="1"/>
</dbReference>
<dbReference type="SUPFAM" id="SSF47384">
    <property type="entry name" value="Homodimeric domain of signal transducing histidine kinase"/>
    <property type="match status" value="1"/>
</dbReference>
<evidence type="ECO:0000256" key="6">
    <source>
        <dbReference type="ARBA" id="ARBA00022692"/>
    </source>
</evidence>
<keyword evidence="10 11" id="KW-0472">Membrane</keyword>
<keyword evidence="4" id="KW-0597">Phosphoprotein</keyword>
<dbReference type="GO" id="GO:0005886">
    <property type="term" value="C:plasma membrane"/>
    <property type="evidence" value="ECO:0007669"/>
    <property type="project" value="TreeGrafter"/>
</dbReference>
<keyword evidence="8 11" id="KW-1133">Transmembrane helix</keyword>
<evidence type="ECO:0000259" key="12">
    <source>
        <dbReference type="PROSITE" id="PS50109"/>
    </source>
</evidence>
<dbReference type="SMART" id="SM00388">
    <property type="entry name" value="HisKA"/>
    <property type="match status" value="1"/>
</dbReference>
<organism evidence="13 14">
    <name type="scientific">Anaerocolumna aminovalerica</name>
    <dbReference type="NCBI Taxonomy" id="1527"/>
    <lineage>
        <taxon>Bacteria</taxon>
        <taxon>Bacillati</taxon>
        <taxon>Bacillota</taxon>
        <taxon>Clostridia</taxon>
        <taxon>Lachnospirales</taxon>
        <taxon>Lachnospiraceae</taxon>
        <taxon>Anaerocolumna</taxon>
    </lineage>
</organism>
<dbReference type="FunFam" id="3.30.565.10:FF:000006">
    <property type="entry name" value="Sensor histidine kinase WalK"/>
    <property type="match status" value="1"/>
</dbReference>
<proteinExistence type="predicted"/>
<comment type="subcellular location">
    <subcellularLocation>
        <location evidence="2">Membrane</location>
        <topology evidence="2">Multi-pass membrane protein</topology>
    </subcellularLocation>
</comment>
<dbReference type="EC" id="2.7.13.3" evidence="3"/>
<feature type="transmembrane region" description="Helical" evidence="11">
    <location>
        <begin position="21"/>
        <end position="44"/>
    </location>
</feature>
<evidence type="ECO:0000256" key="2">
    <source>
        <dbReference type="ARBA" id="ARBA00004141"/>
    </source>
</evidence>
<dbReference type="CDD" id="cd06225">
    <property type="entry name" value="HAMP"/>
    <property type="match status" value="1"/>
</dbReference>
<dbReference type="CDD" id="cd00082">
    <property type="entry name" value="HisKA"/>
    <property type="match status" value="1"/>
</dbReference>
<dbReference type="PROSITE" id="PS50109">
    <property type="entry name" value="HIS_KIN"/>
    <property type="match status" value="1"/>
</dbReference>
<dbReference type="PANTHER" id="PTHR45528">
    <property type="entry name" value="SENSOR HISTIDINE KINASE CPXA"/>
    <property type="match status" value="1"/>
</dbReference>
<dbReference type="Gene3D" id="3.30.565.10">
    <property type="entry name" value="Histidine kinase-like ATPase, C-terminal domain"/>
    <property type="match status" value="1"/>
</dbReference>
<dbReference type="SUPFAM" id="SSF55874">
    <property type="entry name" value="ATPase domain of HSP90 chaperone/DNA topoisomerase II/histidine kinase"/>
    <property type="match status" value="1"/>
</dbReference>
<sequence length="356" mass="40609">MIKLIRKHKKLKNPPPVILTLVFAILVFGILVITMLIVGIFVVVLNKLQFIDSLNAPNIWIPTIWFASASTLTGTVVAIIFSRIPLKPINTIIHGMNQLANGKYQTRIDLGHISLAKGISNSFNTLAEELENTEMLRSDFVNNFSHEFKTPIVSICGFAKLLQRDTISKEKQKEYLNIIVEESTRLSEMATNVLNLTKVEYQSILTDISKFNLSEQLRNSVLMLENKWMQKGISITVEFNEYYIEACEELLKQVWINILDNSIKFSPNHSEIEIELKEEQELFMVSIINHGPEMSQEEINRIYDKFWQGDTSHASEGTGIGLSIAKRIVELHKGKIDVYSSKEQTKFTVILPNRVL</sequence>
<name>A0A1I5J4X6_9FIRM</name>
<evidence type="ECO:0000256" key="1">
    <source>
        <dbReference type="ARBA" id="ARBA00000085"/>
    </source>
</evidence>
<keyword evidence="14" id="KW-1185">Reference proteome</keyword>
<dbReference type="EMBL" id="FOWD01000067">
    <property type="protein sequence ID" value="SFO67807.1"/>
    <property type="molecule type" value="Genomic_DNA"/>
</dbReference>
<reference evidence="13 14" key="1">
    <citation type="submission" date="2016-10" db="EMBL/GenBank/DDBJ databases">
        <authorList>
            <person name="de Groot N.N."/>
        </authorList>
    </citation>
    <scope>NUCLEOTIDE SEQUENCE [LARGE SCALE GENOMIC DNA]</scope>
    <source>
        <strain evidence="13 14">DSM 1283</strain>
    </source>
</reference>
<dbReference type="RefSeq" id="WP_091689302.1">
    <property type="nucleotide sequence ID" value="NZ_BAABFM010000059.1"/>
</dbReference>
<gene>
    <name evidence="13" type="ORF">SAMN04489757_1676</name>
</gene>
<evidence type="ECO:0000313" key="14">
    <source>
        <dbReference type="Proteomes" id="UP000198806"/>
    </source>
</evidence>
<keyword evidence="5" id="KW-0808">Transferase</keyword>
<dbReference type="PRINTS" id="PR00344">
    <property type="entry name" value="BCTRLSENSOR"/>
</dbReference>
<dbReference type="GO" id="GO:0000155">
    <property type="term" value="F:phosphorelay sensor kinase activity"/>
    <property type="evidence" value="ECO:0007669"/>
    <property type="project" value="InterPro"/>
</dbReference>
<evidence type="ECO:0000313" key="13">
    <source>
        <dbReference type="EMBL" id="SFO67807.1"/>
    </source>
</evidence>
<dbReference type="InterPro" id="IPR036097">
    <property type="entry name" value="HisK_dim/P_sf"/>
</dbReference>
<dbReference type="Proteomes" id="UP000198806">
    <property type="component" value="Unassembled WGS sequence"/>
</dbReference>
<dbReference type="InterPro" id="IPR004358">
    <property type="entry name" value="Sig_transdc_His_kin-like_C"/>
</dbReference>
<dbReference type="InterPro" id="IPR003594">
    <property type="entry name" value="HATPase_dom"/>
</dbReference>
<dbReference type="InterPro" id="IPR036890">
    <property type="entry name" value="HATPase_C_sf"/>
</dbReference>
<evidence type="ECO:0000256" key="4">
    <source>
        <dbReference type="ARBA" id="ARBA00022553"/>
    </source>
</evidence>
<evidence type="ECO:0000256" key="7">
    <source>
        <dbReference type="ARBA" id="ARBA00022777"/>
    </source>
</evidence>
<keyword evidence="9" id="KW-0902">Two-component regulatory system</keyword>
<evidence type="ECO:0000256" key="9">
    <source>
        <dbReference type="ARBA" id="ARBA00023012"/>
    </source>
</evidence>
<dbReference type="AlphaFoldDB" id="A0A1I5J4X6"/>
<dbReference type="SMART" id="SM00387">
    <property type="entry name" value="HATPase_c"/>
    <property type="match status" value="1"/>
</dbReference>
<dbReference type="InterPro" id="IPR050398">
    <property type="entry name" value="HssS/ArlS-like"/>
</dbReference>
<dbReference type="STRING" id="1527.SAMN04489757_1676"/>
<comment type="catalytic activity">
    <reaction evidence="1">
        <text>ATP + protein L-histidine = ADP + protein N-phospho-L-histidine.</text>
        <dbReference type="EC" id="2.7.13.3"/>
    </reaction>
</comment>
<dbReference type="OrthoDB" id="9813151at2"/>
<dbReference type="Gene3D" id="6.10.340.10">
    <property type="match status" value="1"/>
</dbReference>
<feature type="domain" description="Histidine kinase" evidence="12">
    <location>
        <begin position="143"/>
        <end position="355"/>
    </location>
</feature>
<evidence type="ECO:0000256" key="3">
    <source>
        <dbReference type="ARBA" id="ARBA00012438"/>
    </source>
</evidence>
<keyword evidence="7 13" id="KW-0418">Kinase</keyword>
<evidence type="ECO:0000256" key="8">
    <source>
        <dbReference type="ARBA" id="ARBA00022989"/>
    </source>
</evidence>
<dbReference type="PANTHER" id="PTHR45528:SF11">
    <property type="entry name" value="HISTIDINE KINASE"/>
    <property type="match status" value="1"/>
</dbReference>
<feature type="transmembrane region" description="Helical" evidence="11">
    <location>
        <begin position="64"/>
        <end position="86"/>
    </location>
</feature>
<evidence type="ECO:0000256" key="5">
    <source>
        <dbReference type="ARBA" id="ARBA00022679"/>
    </source>
</evidence>
<evidence type="ECO:0000256" key="10">
    <source>
        <dbReference type="ARBA" id="ARBA00023136"/>
    </source>
</evidence>
<protein>
    <recommendedName>
        <fullName evidence="3">histidine kinase</fullName>
        <ecNumber evidence="3">2.7.13.3</ecNumber>
    </recommendedName>
</protein>
<evidence type="ECO:0000256" key="11">
    <source>
        <dbReference type="SAM" id="Phobius"/>
    </source>
</evidence>
<keyword evidence="6 11" id="KW-0812">Transmembrane</keyword>
<dbReference type="Pfam" id="PF00512">
    <property type="entry name" value="HisKA"/>
    <property type="match status" value="1"/>
</dbReference>
<dbReference type="Gene3D" id="1.10.287.130">
    <property type="match status" value="1"/>
</dbReference>
<dbReference type="InterPro" id="IPR003661">
    <property type="entry name" value="HisK_dim/P_dom"/>
</dbReference>
<dbReference type="InterPro" id="IPR005467">
    <property type="entry name" value="His_kinase_dom"/>
</dbReference>
<accession>A0A1I5J4X6</accession>